<organism evidence="1 2">
    <name type="scientific">Candidatus Chloroploca mongolica</name>
    <dbReference type="NCBI Taxonomy" id="2528176"/>
    <lineage>
        <taxon>Bacteria</taxon>
        <taxon>Bacillati</taxon>
        <taxon>Chloroflexota</taxon>
        <taxon>Chloroflexia</taxon>
        <taxon>Chloroflexales</taxon>
        <taxon>Chloroflexineae</taxon>
        <taxon>Oscillochloridaceae</taxon>
        <taxon>Candidatus Chloroploca</taxon>
    </lineage>
</organism>
<dbReference type="Gene3D" id="3.40.50.1010">
    <property type="entry name" value="5'-nuclease"/>
    <property type="match status" value="1"/>
</dbReference>
<proteinExistence type="predicted"/>
<name>A0ABS4D766_9CHLR</name>
<accession>A0ABS4D766</accession>
<sequence length="90" mass="10452">MCTNMIRKHQSSEQEIRDFIGDFYTLYQVIELNQAQLLHASKLREQYSLSFWDGLIIASALQSTVPILYSEDMQDGLVIEQRLQIVNPFA</sequence>
<dbReference type="EMBL" id="SIJK02000007">
    <property type="protein sequence ID" value="MBP1465273.1"/>
    <property type="molecule type" value="Genomic_DNA"/>
</dbReference>
<gene>
    <name evidence="1" type="ORF">EYB53_006095</name>
</gene>
<reference evidence="1 2" key="1">
    <citation type="submission" date="2021-03" db="EMBL/GenBank/DDBJ databases">
        <authorList>
            <person name="Grouzdev D.S."/>
        </authorList>
    </citation>
    <scope>NUCLEOTIDE SEQUENCE [LARGE SCALE GENOMIC DNA]</scope>
    <source>
        <strain evidence="1 2">M50-1</strain>
    </source>
</reference>
<evidence type="ECO:0000313" key="2">
    <source>
        <dbReference type="Proteomes" id="UP001193081"/>
    </source>
</evidence>
<dbReference type="InterPro" id="IPR029060">
    <property type="entry name" value="PIN-like_dom_sf"/>
</dbReference>
<dbReference type="Proteomes" id="UP001193081">
    <property type="component" value="Unassembled WGS sequence"/>
</dbReference>
<comment type="caution">
    <text evidence="1">The sequence shown here is derived from an EMBL/GenBank/DDBJ whole genome shotgun (WGS) entry which is preliminary data.</text>
</comment>
<evidence type="ECO:0000313" key="1">
    <source>
        <dbReference type="EMBL" id="MBP1465273.1"/>
    </source>
</evidence>
<dbReference type="SUPFAM" id="SSF88723">
    <property type="entry name" value="PIN domain-like"/>
    <property type="match status" value="1"/>
</dbReference>
<protein>
    <submittedName>
        <fullName evidence="1">PIN domain-containing protein</fullName>
    </submittedName>
</protein>
<dbReference type="CDD" id="cd18692">
    <property type="entry name" value="PIN_VapC-like"/>
    <property type="match status" value="1"/>
</dbReference>
<keyword evidence="2" id="KW-1185">Reference proteome</keyword>